<reference evidence="8 9" key="1">
    <citation type="submission" date="2017-09" db="EMBL/GenBank/DDBJ databases">
        <title>Bacterial strain isolated from the female urinary microbiota.</title>
        <authorList>
            <person name="Thomas-White K."/>
            <person name="Kumar N."/>
            <person name="Forster S."/>
            <person name="Putonti C."/>
            <person name="Lawley T."/>
            <person name="Wolfe A.J."/>
        </authorList>
    </citation>
    <scope>NUCLEOTIDE SEQUENCE [LARGE SCALE GENOMIC DNA]</scope>
    <source>
        <strain evidence="8 9">UMB0792</strain>
    </source>
</reference>
<evidence type="ECO:0008006" key="10">
    <source>
        <dbReference type="Google" id="ProtNLM"/>
    </source>
</evidence>
<proteinExistence type="inferred from homology"/>
<dbReference type="Proteomes" id="UP000235836">
    <property type="component" value="Unassembled WGS sequence"/>
</dbReference>
<evidence type="ECO:0000256" key="3">
    <source>
        <dbReference type="ARBA" id="ARBA00022475"/>
    </source>
</evidence>
<dbReference type="GO" id="GO:0005886">
    <property type="term" value="C:plasma membrane"/>
    <property type="evidence" value="ECO:0007669"/>
    <property type="project" value="UniProtKB-SubCell"/>
</dbReference>
<sequence length="163" mass="16657">MSLTSETVNPANTSSRTNTPDWFGSIAALIGRLLFGVVLVAHGWQKLTEWGPSGTAAAFESMGVPLPAVSAQIATWAELGGGVLIILGLFVRFVGPLIALIMAGAVYFAGPTGVFVSNGGWELETVIAAAGLFLAAAGAGVLSLDRVITNARNGRKDATADSV</sequence>
<evidence type="ECO:0000256" key="1">
    <source>
        <dbReference type="ARBA" id="ARBA00004651"/>
    </source>
</evidence>
<evidence type="ECO:0000313" key="8">
    <source>
        <dbReference type="EMBL" id="PMC64997.1"/>
    </source>
</evidence>
<organism evidence="8 9">
    <name type="scientific">Corynebacterium tuscaniense</name>
    <dbReference type="NCBI Taxonomy" id="302449"/>
    <lineage>
        <taxon>Bacteria</taxon>
        <taxon>Bacillati</taxon>
        <taxon>Actinomycetota</taxon>
        <taxon>Actinomycetes</taxon>
        <taxon>Mycobacteriales</taxon>
        <taxon>Corynebacteriaceae</taxon>
        <taxon>Corynebacterium</taxon>
    </lineage>
</organism>
<dbReference type="RefSeq" id="WP_102723494.1">
    <property type="nucleotide sequence ID" value="NZ_PNHG01000003.1"/>
</dbReference>
<accession>A0A2N6T6Q8</accession>
<keyword evidence="9" id="KW-1185">Reference proteome</keyword>
<comment type="subcellular location">
    <subcellularLocation>
        <location evidence="1">Cell membrane</location>
        <topology evidence="1">Multi-pass membrane protein</topology>
    </subcellularLocation>
</comment>
<dbReference type="PANTHER" id="PTHR33452">
    <property type="entry name" value="OXIDOREDUCTASE CATD-RELATED"/>
    <property type="match status" value="1"/>
</dbReference>
<gene>
    <name evidence="8" type="ORF">CJ203_03000</name>
</gene>
<dbReference type="InterPro" id="IPR051907">
    <property type="entry name" value="DoxX-like_oxidoreductase"/>
</dbReference>
<evidence type="ECO:0000256" key="2">
    <source>
        <dbReference type="ARBA" id="ARBA00006679"/>
    </source>
</evidence>
<comment type="caution">
    <text evidence="8">The sequence shown here is derived from an EMBL/GenBank/DDBJ whole genome shotgun (WGS) entry which is preliminary data.</text>
</comment>
<dbReference type="AlphaFoldDB" id="A0A2N6T6Q8"/>
<feature type="transmembrane region" description="Helical" evidence="7">
    <location>
        <begin position="127"/>
        <end position="148"/>
    </location>
</feature>
<dbReference type="Pfam" id="PF07681">
    <property type="entry name" value="DoxX"/>
    <property type="match status" value="1"/>
</dbReference>
<feature type="transmembrane region" description="Helical" evidence="7">
    <location>
        <begin position="22"/>
        <end position="41"/>
    </location>
</feature>
<dbReference type="InterPro" id="IPR032808">
    <property type="entry name" value="DoxX"/>
</dbReference>
<evidence type="ECO:0000256" key="5">
    <source>
        <dbReference type="ARBA" id="ARBA00022989"/>
    </source>
</evidence>
<evidence type="ECO:0000256" key="7">
    <source>
        <dbReference type="SAM" id="Phobius"/>
    </source>
</evidence>
<keyword evidence="3" id="KW-1003">Cell membrane</keyword>
<name>A0A2N6T6Q8_9CORY</name>
<feature type="transmembrane region" description="Helical" evidence="7">
    <location>
        <begin position="83"/>
        <end position="107"/>
    </location>
</feature>
<keyword evidence="4 7" id="KW-0812">Transmembrane</keyword>
<evidence type="ECO:0000256" key="4">
    <source>
        <dbReference type="ARBA" id="ARBA00022692"/>
    </source>
</evidence>
<protein>
    <recommendedName>
        <fullName evidence="10">DoxX family protein</fullName>
    </recommendedName>
</protein>
<evidence type="ECO:0000313" key="9">
    <source>
        <dbReference type="Proteomes" id="UP000235836"/>
    </source>
</evidence>
<keyword evidence="6 7" id="KW-0472">Membrane</keyword>
<keyword evidence="5 7" id="KW-1133">Transmembrane helix</keyword>
<evidence type="ECO:0000256" key="6">
    <source>
        <dbReference type="ARBA" id="ARBA00023136"/>
    </source>
</evidence>
<dbReference type="PANTHER" id="PTHR33452:SF1">
    <property type="entry name" value="INNER MEMBRANE PROTEIN YPHA-RELATED"/>
    <property type="match status" value="1"/>
</dbReference>
<comment type="similarity">
    <text evidence="2">Belongs to the DoxX family.</text>
</comment>
<dbReference type="EMBL" id="PNHG01000003">
    <property type="protein sequence ID" value="PMC64997.1"/>
    <property type="molecule type" value="Genomic_DNA"/>
</dbReference>